<dbReference type="EC" id="2.7.13.3" evidence="2"/>
<dbReference type="GO" id="GO:0000156">
    <property type="term" value="F:phosphorelay response regulator activity"/>
    <property type="evidence" value="ECO:0007669"/>
    <property type="project" value="TreeGrafter"/>
</dbReference>
<evidence type="ECO:0000256" key="2">
    <source>
        <dbReference type="ARBA" id="ARBA00012438"/>
    </source>
</evidence>
<evidence type="ECO:0000256" key="4">
    <source>
        <dbReference type="ARBA" id="ARBA00022741"/>
    </source>
</evidence>
<dbReference type="InterPro" id="IPR003594">
    <property type="entry name" value="HATPase_dom"/>
</dbReference>
<dbReference type="OrthoDB" id="1931120at2"/>
<keyword evidence="3" id="KW-0808">Transferase</keyword>
<organism evidence="10 11">
    <name type="scientific">Sphingobacterium nematocida</name>
    <dbReference type="NCBI Taxonomy" id="1513896"/>
    <lineage>
        <taxon>Bacteria</taxon>
        <taxon>Pseudomonadati</taxon>
        <taxon>Bacteroidota</taxon>
        <taxon>Sphingobacteriia</taxon>
        <taxon>Sphingobacteriales</taxon>
        <taxon>Sphingobacteriaceae</taxon>
        <taxon>Sphingobacterium</taxon>
    </lineage>
</organism>
<evidence type="ECO:0000259" key="9">
    <source>
        <dbReference type="PROSITE" id="PS50109"/>
    </source>
</evidence>
<evidence type="ECO:0000313" key="11">
    <source>
        <dbReference type="Proteomes" id="UP000190150"/>
    </source>
</evidence>
<dbReference type="Pfam" id="PF02518">
    <property type="entry name" value="HATPase_c"/>
    <property type="match status" value="1"/>
</dbReference>
<dbReference type="PANTHER" id="PTHR42878">
    <property type="entry name" value="TWO-COMPONENT HISTIDINE KINASE"/>
    <property type="match status" value="1"/>
</dbReference>
<dbReference type="InterPro" id="IPR005467">
    <property type="entry name" value="His_kinase_dom"/>
</dbReference>
<dbReference type="SMART" id="SM00387">
    <property type="entry name" value="HATPase_c"/>
    <property type="match status" value="1"/>
</dbReference>
<gene>
    <name evidence="10" type="ORF">SAMN05660841_00690</name>
</gene>
<dbReference type="GO" id="GO:0004673">
    <property type="term" value="F:protein histidine kinase activity"/>
    <property type="evidence" value="ECO:0007669"/>
    <property type="project" value="UniProtKB-EC"/>
</dbReference>
<dbReference type="GO" id="GO:0007234">
    <property type="term" value="P:osmosensory signaling via phosphorelay pathway"/>
    <property type="evidence" value="ECO:0007669"/>
    <property type="project" value="TreeGrafter"/>
</dbReference>
<dbReference type="PROSITE" id="PS50109">
    <property type="entry name" value="HIS_KIN"/>
    <property type="match status" value="1"/>
</dbReference>
<protein>
    <recommendedName>
        <fullName evidence="2">histidine kinase</fullName>
        <ecNumber evidence="2">2.7.13.3</ecNumber>
    </recommendedName>
</protein>
<feature type="transmembrane region" description="Helical" evidence="8">
    <location>
        <begin position="6"/>
        <end position="26"/>
    </location>
</feature>
<comment type="catalytic activity">
    <reaction evidence="1">
        <text>ATP + protein L-histidine = ADP + protein N-phospho-L-histidine.</text>
        <dbReference type="EC" id="2.7.13.3"/>
    </reaction>
</comment>
<keyword evidence="5 10" id="KW-0418">Kinase</keyword>
<dbReference type="EMBL" id="FUZF01000002">
    <property type="protein sequence ID" value="SKB46740.1"/>
    <property type="molecule type" value="Genomic_DNA"/>
</dbReference>
<accession>A0A1T5BIB2</accession>
<dbReference type="GO" id="GO:0030295">
    <property type="term" value="F:protein kinase activator activity"/>
    <property type="evidence" value="ECO:0007669"/>
    <property type="project" value="TreeGrafter"/>
</dbReference>
<keyword evidence="11" id="KW-1185">Reference proteome</keyword>
<evidence type="ECO:0000256" key="5">
    <source>
        <dbReference type="ARBA" id="ARBA00022777"/>
    </source>
</evidence>
<keyword evidence="4" id="KW-0547">Nucleotide-binding</keyword>
<proteinExistence type="predicted"/>
<keyword evidence="6" id="KW-0067">ATP-binding</keyword>
<keyword evidence="8" id="KW-0812">Transmembrane</keyword>
<evidence type="ECO:0000256" key="3">
    <source>
        <dbReference type="ARBA" id="ARBA00022679"/>
    </source>
</evidence>
<keyword evidence="8" id="KW-1133">Transmembrane helix</keyword>
<reference evidence="11" key="1">
    <citation type="submission" date="2017-02" db="EMBL/GenBank/DDBJ databases">
        <authorList>
            <person name="Varghese N."/>
            <person name="Submissions S."/>
        </authorList>
    </citation>
    <scope>NUCLEOTIDE SEQUENCE [LARGE SCALE GENOMIC DNA]</scope>
    <source>
        <strain evidence="11">DSM 24091</strain>
    </source>
</reference>
<dbReference type="Proteomes" id="UP000190150">
    <property type="component" value="Unassembled WGS sequence"/>
</dbReference>
<evidence type="ECO:0000313" key="10">
    <source>
        <dbReference type="EMBL" id="SKB46740.1"/>
    </source>
</evidence>
<sequence>MGKSSFFFFLKIGLLLIGCIGIAYLLFENRVLYAVLLFFVLFGIAYYWLSVERRLLNYVLDFAEAVRYRDFTRRFVVKNPRTVEGRLFTAFNDINSVYKSISIDKEIQHQYLNKVINMLDSAIIFYEAGSGKVVWINDAFKQLFNTPHLGNIKGLIKRHLELYEKTIGLKVGRQQTETINSIRGKIKLLMNSSEFETQEGLFRIVVCQNINEAIDEAETKAWHKLLRVLTHEIMNSIAPISSLAETLHGRLEMGYKDEDTEDLKVGIHTIKRRSEGLLQFAKSYRMINKVDHPDFKNVLLIDVFEEIYQLLEPTMLQKGIDVDIIIKDTRLLLYADRNLIEQVLINLLLNAMEAVSDCDEPYISITGKVQDGHVRIEVADNGKGMSSEIQEQIFTPFFTTRKTGTGVGLTLSKQIMLVHNGNIMVDSIEGKGSVFTLNF</sequence>
<dbReference type="AlphaFoldDB" id="A0A1T5BIB2"/>
<dbReference type="Gene3D" id="3.30.565.10">
    <property type="entry name" value="Histidine kinase-like ATPase, C-terminal domain"/>
    <property type="match status" value="1"/>
</dbReference>
<evidence type="ECO:0000256" key="7">
    <source>
        <dbReference type="ARBA" id="ARBA00023012"/>
    </source>
</evidence>
<dbReference type="InterPro" id="IPR004358">
    <property type="entry name" value="Sig_transdc_His_kin-like_C"/>
</dbReference>
<dbReference type="SUPFAM" id="SSF55874">
    <property type="entry name" value="ATPase domain of HSP90 chaperone/DNA topoisomerase II/histidine kinase"/>
    <property type="match status" value="1"/>
</dbReference>
<evidence type="ECO:0000256" key="1">
    <source>
        <dbReference type="ARBA" id="ARBA00000085"/>
    </source>
</evidence>
<dbReference type="RefSeq" id="WP_079641238.1">
    <property type="nucleotide sequence ID" value="NZ_FUZF01000002.1"/>
</dbReference>
<dbReference type="InterPro" id="IPR036890">
    <property type="entry name" value="HATPase_C_sf"/>
</dbReference>
<feature type="transmembrane region" description="Helical" evidence="8">
    <location>
        <begin position="31"/>
        <end position="49"/>
    </location>
</feature>
<evidence type="ECO:0000256" key="6">
    <source>
        <dbReference type="ARBA" id="ARBA00022840"/>
    </source>
</evidence>
<dbReference type="GO" id="GO:0005524">
    <property type="term" value="F:ATP binding"/>
    <property type="evidence" value="ECO:0007669"/>
    <property type="project" value="UniProtKB-KW"/>
</dbReference>
<dbReference type="PRINTS" id="PR00344">
    <property type="entry name" value="BCTRLSENSOR"/>
</dbReference>
<keyword evidence="7" id="KW-0902">Two-component regulatory system</keyword>
<keyword evidence="8" id="KW-0472">Membrane</keyword>
<dbReference type="PANTHER" id="PTHR42878:SF7">
    <property type="entry name" value="SENSOR HISTIDINE KINASE GLRK"/>
    <property type="match status" value="1"/>
</dbReference>
<dbReference type="InterPro" id="IPR050351">
    <property type="entry name" value="BphY/WalK/GraS-like"/>
</dbReference>
<feature type="domain" description="Histidine kinase" evidence="9">
    <location>
        <begin position="228"/>
        <end position="439"/>
    </location>
</feature>
<name>A0A1T5BIB2_9SPHI</name>
<dbReference type="STRING" id="1513896.SAMN05660841_00690"/>
<evidence type="ECO:0000256" key="8">
    <source>
        <dbReference type="SAM" id="Phobius"/>
    </source>
</evidence>